<reference evidence="2 3" key="1">
    <citation type="journal article" date="2023" name="Sci. Data">
        <title>Genome assembly of the Korean intertidal mud-creeper Batillaria attramentaria.</title>
        <authorList>
            <person name="Patra A.K."/>
            <person name="Ho P.T."/>
            <person name="Jun S."/>
            <person name="Lee S.J."/>
            <person name="Kim Y."/>
            <person name="Won Y.J."/>
        </authorList>
    </citation>
    <scope>NUCLEOTIDE SEQUENCE [LARGE SCALE GENOMIC DNA]</scope>
    <source>
        <strain evidence="2">Wonlab-2016</strain>
    </source>
</reference>
<organism evidence="2 3">
    <name type="scientific">Batillaria attramentaria</name>
    <dbReference type="NCBI Taxonomy" id="370345"/>
    <lineage>
        <taxon>Eukaryota</taxon>
        <taxon>Metazoa</taxon>
        <taxon>Spiralia</taxon>
        <taxon>Lophotrochozoa</taxon>
        <taxon>Mollusca</taxon>
        <taxon>Gastropoda</taxon>
        <taxon>Caenogastropoda</taxon>
        <taxon>Sorbeoconcha</taxon>
        <taxon>Cerithioidea</taxon>
        <taxon>Batillariidae</taxon>
        <taxon>Batillaria</taxon>
    </lineage>
</organism>
<protein>
    <recommendedName>
        <fullName evidence="4">Ribosomal protein S19</fullName>
    </recommendedName>
</protein>
<keyword evidence="3" id="KW-1185">Reference proteome</keyword>
<evidence type="ECO:0000313" key="2">
    <source>
        <dbReference type="EMBL" id="KAK7505799.1"/>
    </source>
</evidence>
<sequence>MHSYPTQLQQRNPSTPNSAKIVKWNTLEWPLHVLSSREIRHFVGVKNRDNTGHSRREKDRHPFGEGKASKLSV</sequence>
<dbReference type="EMBL" id="JACVVK020000009">
    <property type="protein sequence ID" value="KAK7505799.1"/>
    <property type="molecule type" value="Genomic_DNA"/>
</dbReference>
<gene>
    <name evidence="2" type="ORF">BaRGS_00003070</name>
</gene>
<evidence type="ECO:0008006" key="4">
    <source>
        <dbReference type="Google" id="ProtNLM"/>
    </source>
</evidence>
<name>A0ABD0M1X1_9CAEN</name>
<dbReference type="Proteomes" id="UP001519460">
    <property type="component" value="Unassembled WGS sequence"/>
</dbReference>
<comment type="caution">
    <text evidence="2">The sequence shown here is derived from an EMBL/GenBank/DDBJ whole genome shotgun (WGS) entry which is preliminary data.</text>
</comment>
<feature type="region of interest" description="Disordered" evidence="1">
    <location>
        <begin position="45"/>
        <end position="73"/>
    </location>
</feature>
<proteinExistence type="predicted"/>
<dbReference type="AlphaFoldDB" id="A0ABD0M1X1"/>
<evidence type="ECO:0000313" key="3">
    <source>
        <dbReference type="Proteomes" id="UP001519460"/>
    </source>
</evidence>
<evidence type="ECO:0000256" key="1">
    <source>
        <dbReference type="SAM" id="MobiDB-lite"/>
    </source>
</evidence>
<accession>A0ABD0M1X1</accession>